<dbReference type="RefSeq" id="WP_149941017.1">
    <property type="nucleotide sequence ID" value="NZ_VVZB01000007.1"/>
</dbReference>
<evidence type="ECO:0000313" key="3">
    <source>
        <dbReference type="EMBL" id="KAA5381843.1"/>
    </source>
</evidence>
<sequence>MFFTAIHQMMTEGVDLTLVIRKANGQLTVSLLPKSNGLKDEAQNHLVPLTVSGLPQELDAGFLQAVARPIQKTTGLISNMAQFEAQAEKAASESKAAKETKAKETKEEKEKREKYEKHFKKAEELIAAKNHKEAVTVLGQARLYAKPQDQKKIDEMVAEQTKAMNKGSLFELMDEPAPQPQQPQAQPAAAPQQPRQAPQYPPQPQAQRPMATQAPGGQQRPAAGPQQQQAMWPPQQPPQGPAQYYQPQPQPYMGQQPVPQQVPQPAHGGYHGTHWQEPEELVSHYHAGEDEPNYRPEDYEEYPDFPQSMLENHVSQYQAV</sequence>
<feature type="domain" description="ParB-related ThiF-related cassette protein E" evidence="2">
    <location>
        <begin position="2"/>
        <end position="172"/>
    </location>
</feature>
<dbReference type="NCBIfam" id="TIGR03741">
    <property type="entry name" value="PRTRC_E"/>
    <property type="match status" value="1"/>
</dbReference>
<accession>A0A5M5ZSM6</accession>
<dbReference type="AlphaFoldDB" id="A0A5M5ZSM6"/>
<comment type="caution">
    <text evidence="3">The sequence shown here is derived from an EMBL/GenBank/DDBJ whole genome shotgun (WGS) entry which is preliminary data.</text>
</comment>
<feature type="compositionally biased region" description="Low complexity" evidence="1">
    <location>
        <begin position="205"/>
        <end position="233"/>
    </location>
</feature>
<name>A0A5M5ZSM6_9BACT</name>
<feature type="compositionally biased region" description="Low complexity" evidence="1">
    <location>
        <begin position="182"/>
        <end position="198"/>
    </location>
</feature>
<evidence type="ECO:0000256" key="1">
    <source>
        <dbReference type="SAM" id="MobiDB-lite"/>
    </source>
</evidence>
<feature type="compositionally biased region" description="Basic and acidic residues" evidence="1">
    <location>
        <begin position="274"/>
        <end position="297"/>
    </location>
</feature>
<protein>
    <submittedName>
        <fullName evidence="3">PRTRC system protein E</fullName>
    </submittedName>
</protein>
<dbReference type="EMBL" id="VVZB01000007">
    <property type="protein sequence ID" value="KAA5381843.1"/>
    <property type="molecule type" value="Genomic_DNA"/>
</dbReference>
<organism evidence="3 4">
    <name type="scientific">Phocaeicola dorei</name>
    <dbReference type="NCBI Taxonomy" id="357276"/>
    <lineage>
        <taxon>Bacteria</taxon>
        <taxon>Pseudomonadati</taxon>
        <taxon>Bacteroidota</taxon>
        <taxon>Bacteroidia</taxon>
        <taxon>Bacteroidales</taxon>
        <taxon>Bacteroidaceae</taxon>
        <taxon>Phocaeicola</taxon>
    </lineage>
</organism>
<gene>
    <name evidence="3" type="ORF">F2Y61_14065</name>
</gene>
<reference evidence="3 4" key="1">
    <citation type="journal article" date="2019" name="Nat. Med.">
        <title>A library of human gut bacterial isolates paired with longitudinal multiomics data enables mechanistic microbiome research.</title>
        <authorList>
            <person name="Poyet M."/>
            <person name="Groussin M."/>
            <person name="Gibbons S.M."/>
            <person name="Avila-Pacheco J."/>
            <person name="Jiang X."/>
            <person name="Kearney S.M."/>
            <person name="Perrotta A.R."/>
            <person name="Berdy B."/>
            <person name="Zhao S."/>
            <person name="Lieberman T.D."/>
            <person name="Swanson P.K."/>
            <person name="Smith M."/>
            <person name="Roesemann S."/>
            <person name="Alexander J.E."/>
            <person name="Rich S.A."/>
            <person name="Livny J."/>
            <person name="Vlamakis H."/>
            <person name="Clish C."/>
            <person name="Bullock K."/>
            <person name="Deik A."/>
            <person name="Scott J."/>
            <person name="Pierce K.A."/>
            <person name="Xavier R.J."/>
            <person name="Alm E.J."/>
        </authorList>
    </citation>
    <scope>NUCLEOTIDE SEQUENCE [LARGE SCALE GENOMIC DNA]</scope>
    <source>
        <strain evidence="3 4">BIOML-A5</strain>
    </source>
</reference>
<feature type="compositionally biased region" description="Low complexity" evidence="1">
    <location>
        <begin position="241"/>
        <end position="266"/>
    </location>
</feature>
<proteinExistence type="predicted"/>
<evidence type="ECO:0000259" key="2">
    <source>
        <dbReference type="Pfam" id="PF19556"/>
    </source>
</evidence>
<dbReference type="InterPro" id="IPR022273">
    <property type="entry name" value="PRTRC_protein-E"/>
</dbReference>
<dbReference type="Proteomes" id="UP000347681">
    <property type="component" value="Unassembled WGS sequence"/>
</dbReference>
<feature type="region of interest" description="Disordered" evidence="1">
    <location>
        <begin position="91"/>
        <end position="115"/>
    </location>
</feature>
<evidence type="ECO:0000313" key="4">
    <source>
        <dbReference type="Proteomes" id="UP000347681"/>
    </source>
</evidence>
<dbReference type="Pfam" id="PF19556">
    <property type="entry name" value="PRTRC_E"/>
    <property type="match status" value="1"/>
</dbReference>
<feature type="region of interest" description="Disordered" evidence="1">
    <location>
        <begin position="173"/>
        <end position="304"/>
    </location>
</feature>